<reference evidence="2" key="1">
    <citation type="submission" date="2022-03" db="EMBL/GenBank/DDBJ databases">
        <title>Draft genome sequence of Aduncisulcus paluster, a free-living microaerophilic Fornicata.</title>
        <authorList>
            <person name="Yuyama I."/>
            <person name="Kume K."/>
            <person name="Tamura T."/>
            <person name="Inagaki Y."/>
            <person name="Hashimoto T."/>
        </authorList>
    </citation>
    <scope>NUCLEOTIDE SEQUENCE</scope>
    <source>
        <strain evidence="2">NY0171</strain>
    </source>
</reference>
<evidence type="ECO:0000256" key="1">
    <source>
        <dbReference type="SAM" id="MobiDB-lite"/>
    </source>
</evidence>
<feature type="compositionally biased region" description="Low complexity" evidence="1">
    <location>
        <begin position="394"/>
        <end position="408"/>
    </location>
</feature>
<feature type="compositionally biased region" description="Basic and acidic residues" evidence="1">
    <location>
        <begin position="410"/>
        <end position="421"/>
    </location>
</feature>
<evidence type="ECO:0000313" key="2">
    <source>
        <dbReference type="EMBL" id="GKT15025.1"/>
    </source>
</evidence>
<dbReference type="EMBL" id="BQXS01011644">
    <property type="protein sequence ID" value="GKT15025.1"/>
    <property type="molecule type" value="Genomic_DNA"/>
</dbReference>
<gene>
    <name evidence="2" type="ORF">ADUPG1_010605</name>
</gene>
<feature type="region of interest" description="Disordered" evidence="1">
    <location>
        <begin position="166"/>
        <end position="421"/>
    </location>
</feature>
<dbReference type="InterPro" id="IPR039715">
    <property type="entry name" value="ZCCHC10"/>
</dbReference>
<dbReference type="SUPFAM" id="SSF56112">
    <property type="entry name" value="Protein kinase-like (PK-like)"/>
    <property type="match status" value="1"/>
</dbReference>
<feature type="compositionally biased region" description="Basic and acidic residues" evidence="1">
    <location>
        <begin position="352"/>
        <end position="393"/>
    </location>
</feature>
<comment type="caution">
    <text evidence="2">The sequence shown here is derived from an EMBL/GenBank/DDBJ whole genome shotgun (WGS) entry which is preliminary data.</text>
</comment>
<feature type="region of interest" description="Disordered" evidence="1">
    <location>
        <begin position="810"/>
        <end position="843"/>
    </location>
</feature>
<dbReference type="Gene3D" id="1.10.510.10">
    <property type="entry name" value="Transferase(Phosphotransferase) domain 1"/>
    <property type="match status" value="1"/>
</dbReference>
<dbReference type="PANTHER" id="PTHR13491:SF0">
    <property type="entry name" value="ZINC FINGER CCHC DOMAIN-CONTAINING PROTEIN 10"/>
    <property type="match status" value="1"/>
</dbReference>
<organism evidence="2 3">
    <name type="scientific">Aduncisulcus paluster</name>
    <dbReference type="NCBI Taxonomy" id="2918883"/>
    <lineage>
        <taxon>Eukaryota</taxon>
        <taxon>Metamonada</taxon>
        <taxon>Carpediemonas-like organisms</taxon>
        <taxon>Aduncisulcus</taxon>
    </lineage>
</organism>
<name>A0ABQ5JUE0_9EUKA</name>
<feature type="region of interest" description="Disordered" evidence="1">
    <location>
        <begin position="1"/>
        <end position="149"/>
    </location>
</feature>
<keyword evidence="3" id="KW-1185">Reference proteome</keyword>
<feature type="compositionally biased region" description="Acidic residues" evidence="1">
    <location>
        <begin position="219"/>
        <end position="240"/>
    </location>
</feature>
<evidence type="ECO:0000313" key="3">
    <source>
        <dbReference type="Proteomes" id="UP001057375"/>
    </source>
</evidence>
<proteinExistence type="predicted"/>
<feature type="compositionally biased region" description="Basic and acidic residues" evidence="1">
    <location>
        <begin position="296"/>
        <end position="324"/>
    </location>
</feature>
<protein>
    <recommendedName>
        <fullName evidence="4">Protein kinase domain-containing protein</fullName>
    </recommendedName>
</protein>
<dbReference type="PANTHER" id="PTHR13491">
    <property type="entry name" value="ZCCHC10 PROTEIN"/>
    <property type="match status" value="1"/>
</dbReference>
<dbReference type="InterPro" id="IPR011009">
    <property type="entry name" value="Kinase-like_dom_sf"/>
</dbReference>
<evidence type="ECO:0008006" key="4">
    <source>
        <dbReference type="Google" id="ProtNLM"/>
    </source>
</evidence>
<dbReference type="Proteomes" id="UP001057375">
    <property type="component" value="Unassembled WGS sequence"/>
</dbReference>
<feature type="compositionally biased region" description="Basic and acidic residues" evidence="1">
    <location>
        <begin position="810"/>
        <end position="826"/>
    </location>
</feature>
<feature type="non-terminal residue" evidence="2">
    <location>
        <position position="1"/>
    </location>
</feature>
<accession>A0ABQ5JUE0</accession>
<sequence>SKNPANELIVSTEKPVEQKVDVGEPIDPSTTELTDDKIDSDSSKNPANELIVSTEKPVEQKVDVGEPIDPSTTELTDDKIDSDSSKNPANELIVSTEKPVEQKVDVGEPIDPSTTELTDDKIDSDSSKNPANELIVSTEKPVEQKVDVGEPIVEVSESFTSVISDSEYHSLMSPSPERHPPNVSLPHDSERCHTPPPSHSRYPHTSGETTQETHLIDIEKEEEEEEEELSSISDSEEIMSSDEVIVDKKPMDGDNPPSSSISTSDEPEPICENRVDPINEEDSSTDATSSSPVLQHEIDNVHQKSDEKEVKEEYDHPSVSKDSDDSSDSISSSSTDSTSSSNSYSIVQPPPPEEKRHQPSDHDHSDELKEEEHHSDELKEEELHSEENNHEESSSISDSSYSITTSTSPREVHQIRPPSKIEEKVIEKPLETKIAKKMDPIPYEIEDNLRMPKANHLIRELACQEYSYIWTLREADVLPSIMIRSGVQSCDMSHNFREEFKCAKKLWTRHTHHVMKPICLIQDKDGNDTGIAFEPIRHTLESFLQFWYGYIPRIKEDEDSDESSTSSESSESSEQFDYTLVNPLPICRIIVEMIKCLDDILLSEQEYGTKDFCHGDIRPSRFLVKKNPRGDYSVILTNFIFPEAQMKTLNSMCSLEYAPIERLKGGDCSQVSDCYSLGISMREMFDGFLPPFTAKNSLWGGVHNESDLEKKKDVLISTLIPVCFPKLGFLPLFRKLSTIELKNESGSVRFGYVSEVFSKVYDSLTCVKVEDRMKLHDARVLLSAVEDMLPRLGEHWPEFLDRLSHMEVSGEHGKSSDTIHQEKSSASEESSESDISSNGDFCL</sequence>
<feature type="compositionally biased region" description="Low complexity" evidence="1">
    <location>
        <begin position="328"/>
        <end position="345"/>
    </location>
</feature>